<organism evidence="4 5">
    <name type="scientific">Lithohypha guttulata</name>
    <dbReference type="NCBI Taxonomy" id="1690604"/>
    <lineage>
        <taxon>Eukaryota</taxon>
        <taxon>Fungi</taxon>
        <taxon>Dikarya</taxon>
        <taxon>Ascomycota</taxon>
        <taxon>Pezizomycotina</taxon>
        <taxon>Eurotiomycetes</taxon>
        <taxon>Chaetothyriomycetidae</taxon>
        <taxon>Chaetothyriales</taxon>
        <taxon>Trichomeriaceae</taxon>
        <taxon>Lithohypha</taxon>
    </lineage>
</organism>
<dbReference type="SMART" id="SM00369">
    <property type="entry name" value="LRR_TYP"/>
    <property type="match status" value="6"/>
</dbReference>
<feature type="compositionally biased region" description="Polar residues" evidence="3">
    <location>
        <begin position="460"/>
        <end position="470"/>
    </location>
</feature>
<feature type="compositionally biased region" description="Basic and acidic residues" evidence="3">
    <location>
        <begin position="126"/>
        <end position="139"/>
    </location>
</feature>
<feature type="region of interest" description="Disordered" evidence="3">
    <location>
        <begin position="554"/>
        <end position="577"/>
    </location>
</feature>
<feature type="compositionally biased region" description="Polar residues" evidence="3">
    <location>
        <begin position="960"/>
        <end position="969"/>
    </location>
</feature>
<dbReference type="GO" id="GO:0035591">
    <property type="term" value="F:signaling adaptor activity"/>
    <property type="evidence" value="ECO:0007669"/>
    <property type="project" value="TreeGrafter"/>
</dbReference>
<name>A0AAN7SX50_9EURO</name>
<dbReference type="InterPro" id="IPR003591">
    <property type="entry name" value="Leu-rich_rpt_typical-subtyp"/>
</dbReference>
<feature type="compositionally biased region" description="Polar residues" evidence="3">
    <location>
        <begin position="442"/>
        <end position="452"/>
    </location>
</feature>
<feature type="compositionally biased region" description="Basic and acidic residues" evidence="3">
    <location>
        <begin position="299"/>
        <end position="314"/>
    </location>
</feature>
<dbReference type="GO" id="GO:0031028">
    <property type="term" value="P:septation initiation signaling"/>
    <property type="evidence" value="ECO:0007669"/>
    <property type="project" value="TreeGrafter"/>
</dbReference>
<dbReference type="GO" id="GO:0061499">
    <property type="term" value="C:outer plaque of mitotic spindle pole body"/>
    <property type="evidence" value="ECO:0007669"/>
    <property type="project" value="TreeGrafter"/>
</dbReference>
<dbReference type="PANTHER" id="PTHR47566:SF1">
    <property type="entry name" value="PROTEIN NUD1"/>
    <property type="match status" value="1"/>
</dbReference>
<evidence type="ECO:0000256" key="2">
    <source>
        <dbReference type="ARBA" id="ARBA00022737"/>
    </source>
</evidence>
<dbReference type="InterPro" id="IPR032675">
    <property type="entry name" value="LRR_dom_sf"/>
</dbReference>
<comment type="caution">
    <text evidence="4">The sequence shown here is derived from an EMBL/GenBank/DDBJ whole genome shotgun (WGS) entry which is preliminary data.</text>
</comment>
<dbReference type="Proteomes" id="UP001309876">
    <property type="component" value="Unassembled WGS sequence"/>
</dbReference>
<feature type="region of interest" description="Disordered" evidence="3">
    <location>
        <begin position="398"/>
        <end position="470"/>
    </location>
</feature>
<keyword evidence="5" id="KW-1185">Reference proteome</keyword>
<protein>
    <submittedName>
        <fullName evidence="4">Protein nud1</fullName>
    </submittedName>
</protein>
<evidence type="ECO:0000256" key="1">
    <source>
        <dbReference type="ARBA" id="ARBA00022614"/>
    </source>
</evidence>
<dbReference type="PANTHER" id="PTHR47566">
    <property type="match status" value="1"/>
</dbReference>
<accession>A0AAN7SX50</accession>
<dbReference type="EMBL" id="JAVRRJ010000006">
    <property type="protein sequence ID" value="KAK5083474.1"/>
    <property type="molecule type" value="Genomic_DNA"/>
</dbReference>
<sequence>MEPWLDGLSEEWKSEHAPSSPRSSMGGRSNTSRQISSNGSQSRIPHLAHNIRNASNSSFLKPRSSRGIARQKENNALGERSPSSLNALPISSPISGSKRRAPSTIPLPRRSSSSSMSASQTSVQHHTMDRSSGIHETPEWKKRLQAGTELTSDGVDLFSPSKLEGMFKQSSCPVDPEDEENDASLIITTTDKRPWNFLNDTAFPPPSENFASYRTSKNRPSGMGTLQEVEEEDEDRAFDLSAISSIIGREPVEGIVRRRVSNLELVHNRNSPRTSHDPRLRTISGRKEMSDEVFSPLEDSEKSSVRKQALHETLDTNSHGLRRRLREIQTSRDRSKSPCSDHDISYDAQGLDSLEESILPEELAAEMTSQSLPEDLSMGTQNYQPNSILEVMTKRQTTGASSSSVIHRKATSIRTSSHPDDNRNFRSSPPPYRTNNIEDSRLTVSEPSSPADTSVVHHAPTSTQYSTTGSPLKLFGNRDTYTNNKLMRVLSQFEEDQSEPSMPEEAAAFRMSNFGKGELDAFGFDKQIDRPPPQEMQVNPVAEKVFKGLASSNVAQHNTTTQAEAQSSPVRERSTKRRRTLLKDEIVVDGTEVEVKLTTVAGNSLAGKKRRDALPGKDPEQASPDTMASRPVLRPAGSRKSSSNSHTRTASASEALLNDAIPPTDLAQQLAGELESFVKTAAEIKQDSRKASLATKDYMEEANKVMEFIRARGKPKLPLPDIQEPQDISELNPDAILDLEVDDSTKDSFSRPPSREGRVMPKPDRRYALHDAQTAKHLNKFRDPDDLELLASTSALGTLHLVDNKAVEEAALVPVPEDDQLDIGESFQSDPPGIRILDVNDRKRKYSLSDADSADAHLSQNIHSSDSKRTINTTSSVSTGTRGMISQGTVTIPDTIGAMMFDQERQIWVKQNIRTKKIPAPSATPESKAGREYSEADPFDGIPDLSIDETKEANLKKSPKQPNSRQQAPESGVEVRVQQPKDPQNGPRNVSAIFTPGKSSMKSPRKLRPTTEQSRPISKGSEASKHEERLHDGIASEDVGASAKQQPRVVTIAFSSPIASEIPYTHPPSISDADLDQDDPSLLPLDDEGSVLASSPARVTEQIDPLAEHGTSRLRPIIGSTERHEQYRAMTLNRRPVSRIDEYSEDQEDNRELSLVHIKHTDMTPLPERQMSLRKASARKESSILCLTPLSDFTLHQADKANHPEESFVAERANPKALRQAHGSHALVEDDVVKAITDAEPSELFWEQLRRLSLQKSGLGALHGLKTYCSALEHLDVRGNKVSQLTDLPISLRSLNVSSNMITDMTSWTHLHNLQSIDVSGNQLESLQCFSGLIHLRHLKASDNKIHNLEAILDLSGLVTLDLSGNDIPDVDFVDCELTSLEELDLSRNNLVHAKNLYELPKLKYLDLSENLLEELVVKGDKIVPKLVTLCLGQNEIAELDLTAFPLLERLNIDCNNIKHLPGLTEAEHLKVLSARDQRVASSLVNDVLGTSHDCTELYLSANALTEGEIVLPRQPNFTLRCLELASCGVHVLPQRFGDHFPNLRVFNLNFNALSDLLPLQGAIKLKQLCVAKNRIKKMRRTCLTISRLPALKKVDLRDNPLTVGFYAPLAEERDEHIPQCLPARIPEQDKRWLGLMDEVTWLRRRAMELLLADRCQHVEEIDGLALDREVLKREKSTWERLMRKGVLMEREKEASVRVTENAFGSGIGRKRPLDGGEGGENDAVKRMKTGIKTEIIDLTGA</sequence>
<feature type="region of interest" description="Disordered" evidence="3">
    <location>
        <begin position="606"/>
        <end position="660"/>
    </location>
</feature>
<feature type="region of interest" description="Disordered" evidence="3">
    <location>
        <begin position="1"/>
        <end position="139"/>
    </location>
</feature>
<proteinExistence type="predicted"/>
<dbReference type="Gene3D" id="3.80.10.10">
    <property type="entry name" value="Ribonuclease Inhibitor"/>
    <property type="match status" value="2"/>
</dbReference>
<evidence type="ECO:0000313" key="5">
    <source>
        <dbReference type="Proteomes" id="UP001309876"/>
    </source>
</evidence>
<feature type="region of interest" description="Disordered" evidence="3">
    <location>
        <begin position="268"/>
        <end position="346"/>
    </location>
</feature>
<dbReference type="SMART" id="SM00364">
    <property type="entry name" value="LRR_BAC"/>
    <property type="match status" value="5"/>
</dbReference>
<dbReference type="InterPro" id="IPR052574">
    <property type="entry name" value="CDIRP"/>
</dbReference>
<dbReference type="GO" id="GO:1902412">
    <property type="term" value="P:regulation of mitotic cytokinesis"/>
    <property type="evidence" value="ECO:0007669"/>
    <property type="project" value="TreeGrafter"/>
</dbReference>
<feature type="compositionally biased region" description="Polar residues" evidence="3">
    <location>
        <begin position="30"/>
        <end position="43"/>
    </location>
</feature>
<feature type="compositionally biased region" description="Low complexity" evidence="3">
    <location>
        <begin position="18"/>
        <end position="29"/>
    </location>
</feature>
<dbReference type="InterPro" id="IPR001611">
    <property type="entry name" value="Leu-rich_rpt"/>
</dbReference>
<feature type="compositionally biased region" description="Polar residues" evidence="3">
    <location>
        <begin position="554"/>
        <end position="569"/>
    </location>
</feature>
<reference evidence="4 5" key="1">
    <citation type="submission" date="2023-08" db="EMBL/GenBank/DDBJ databases">
        <title>Black Yeasts Isolated from many extreme environments.</title>
        <authorList>
            <person name="Coleine C."/>
            <person name="Stajich J.E."/>
            <person name="Selbmann L."/>
        </authorList>
    </citation>
    <scope>NUCLEOTIDE SEQUENCE [LARGE SCALE GENOMIC DNA]</scope>
    <source>
        <strain evidence="4 5">CCFEE 5910</strain>
    </source>
</reference>
<evidence type="ECO:0000313" key="4">
    <source>
        <dbReference type="EMBL" id="KAK5083474.1"/>
    </source>
</evidence>
<keyword evidence="1" id="KW-0433">Leucine-rich repeat</keyword>
<dbReference type="SMART" id="SM00365">
    <property type="entry name" value="LRR_SD22"/>
    <property type="match status" value="7"/>
</dbReference>
<keyword evidence="2" id="KW-0677">Repeat</keyword>
<feature type="compositionally biased region" description="Basic and acidic residues" evidence="3">
    <location>
        <begin position="326"/>
        <end position="345"/>
    </location>
</feature>
<feature type="compositionally biased region" description="Polar residues" evidence="3">
    <location>
        <begin position="639"/>
        <end position="652"/>
    </location>
</feature>
<gene>
    <name evidence="4" type="primary">NUD1</name>
    <name evidence="4" type="ORF">LTR05_005976</name>
</gene>
<feature type="region of interest" description="Disordered" evidence="3">
    <location>
        <begin position="861"/>
        <end position="885"/>
    </location>
</feature>
<feature type="compositionally biased region" description="Low complexity" evidence="3">
    <location>
        <begin position="111"/>
        <end position="122"/>
    </location>
</feature>
<evidence type="ECO:0000256" key="3">
    <source>
        <dbReference type="SAM" id="MobiDB-lite"/>
    </source>
</evidence>
<dbReference type="PROSITE" id="PS51450">
    <property type="entry name" value="LRR"/>
    <property type="match status" value="5"/>
</dbReference>
<dbReference type="SUPFAM" id="SSF52058">
    <property type="entry name" value="L domain-like"/>
    <property type="match status" value="1"/>
</dbReference>
<feature type="region of interest" description="Disordered" evidence="3">
    <location>
        <begin position="1060"/>
        <end position="1079"/>
    </location>
</feature>
<feature type="compositionally biased region" description="Basic and acidic residues" evidence="3">
    <location>
        <begin position="274"/>
        <end position="290"/>
    </location>
</feature>
<feature type="region of interest" description="Disordered" evidence="3">
    <location>
        <begin position="918"/>
        <end position="1030"/>
    </location>
</feature>